<dbReference type="GO" id="GO:0005737">
    <property type="term" value="C:cytoplasm"/>
    <property type="evidence" value="ECO:0007669"/>
    <property type="project" value="UniProtKB-SubCell"/>
</dbReference>
<dbReference type="AlphaFoldDB" id="I4B532"/>
<accession>I4B532</accession>
<feature type="domain" description="tRNA-specific 2-thiouridylase MnmA-like C-terminal" evidence="10">
    <location>
        <begin position="306"/>
        <end position="390"/>
    </location>
</feature>
<dbReference type="Gene3D" id="2.40.30.10">
    <property type="entry name" value="Translation factors"/>
    <property type="match status" value="1"/>
</dbReference>
<dbReference type="NCBIfam" id="NF001138">
    <property type="entry name" value="PRK00143.1"/>
    <property type="match status" value="1"/>
</dbReference>
<keyword evidence="13" id="KW-1185">Reference proteome</keyword>
<sequence>MTGSMRVLCAMSGGVDSAVSAFLLKQQGHEVIGANMRFWEYKEPLPLSPPLDKGRGAEGGVGSCETPVLVKNKLTSCCSPEDMADAERSARGMGIPFYALKMEADFRVNVIDPFVADYENGLTPNPCVHCNTYIKFGEFYEKATALGFDQIATGHYADIVHLPNGRYAVAPAADRKKDQSYYLYGMSQESLARTIFPLAKMIKDEARRIAEANNIPVARKPDSQEICFIPDNDHKAFLKREGVSMRPGYFRDRLGAILGKHEGSVGLTIGQRKGLGVAGFAEAQFVLEILSNGDVILGPREELERRTFYIRDVVFQGVAEDDRAWSEGVPCNVQIRYNGQPLAAVAYKVETPLMASLRIELDTPAWAVTPGQAGVLYDRDGGFILAGGKIRLVPPED</sequence>
<protein>
    <recommendedName>
        <fullName evidence="9">tRNA-specific 2-thiouridylase MnmA</fullName>
        <ecNumber evidence="9">2.8.1.13</ecNumber>
    </recommendedName>
</protein>
<dbReference type="PANTHER" id="PTHR11933:SF5">
    <property type="entry name" value="MITOCHONDRIAL TRNA-SPECIFIC 2-THIOURIDYLASE 1"/>
    <property type="match status" value="1"/>
</dbReference>
<evidence type="ECO:0000259" key="10">
    <source>
        <dbReference type="Pfam" id="PF20258"/>
    </source>
</evidence>
<keyword evidence="5 9" id="KW-0067">ATP-binding</keyword>
<comment type="function">
    <text evidence="9">Catalyzes the 2-thiolation of uridine at the wobble position (U34) of tRNA, leading to the formation of s(2)U34.</text>
</comment>
<comment type="caution">
    <text evidence="9">Lacks conserved residue(s) required for the propagation of feature annotation.</text>
</comment>
<feature type="domain" description="tRNA-specific 2-thiouridylase MnmA-like central" evidence="11">
    <location>
        <begin position="235"/>
        <end position="292"/>
    </location>
</feature>
<dbReference type="GO" id="GO:0008168">
    <property type="term" value="F:methyltransferase activity"/>
    <property type="evidence" value="ECO:0007669"/>
    <property type="project" value="UniProtKB-KW"/>
</dbReference>
<feature type="site" description="Interaction with tRNA" evidence="9">
    <location>
        <position position="372"/>
    </location>
</feature>
<reference evidence="12 13" key="1">
    <citation type="submission" date="2012-06" db="EMBL/GenBank/DDBJ databases">
        <title>The complete chromosome of genome of Turneriella parva DSM 21527.</title>
        <authorList>
            <consortium name="US DOE Joint Genome Institute (JGI-PGF)"/>
            <person name="Lucas S."/>
            <person name="Han J."/>
            <person name="Lapidus A."/>
            <person name="Bruce D."/>
            <person name="Goodwin L."/>
            <person name="Pitluck S."/>
            <person name="Peters L."/>
            <person name="Kyrpides N."/>
            <person name="Mavromatis K."/>
            <person name="Ivanova N."/>
            <person name="Mikhailova N."/>
            <person name="Chertkov O."/>
            <person name="Detter J.C."/>
            <person name="Tapia R."/>
            <person name="Han C."/>
            <person name="Land M."/>
            <person name="Hauser L."/>
            <person name="Markowitz V."/>
            <person name="Cheng J.-F."/>
            <person name="Hugenholtz P."/>
            <person name="Woyke T."/>
            <person name="Wu D."/>
            <person name="Gronow S."/>
            <person name="Wellnitz S."/>
            <person name="Brambilla E."/>
            <person name="Klenk H.-P."/>
            <person name="Eisen J.A."/>
        </authorList>
    </citation>
    <scope>NUCLEOTIDE SEQUENCE [LARGE SCALE GENOMIC DNA]</scope>
    <source>
        <strain evidence="13">ATCC BAA-1111 / DSM 21527 / NCTC 11395 / H</strain>
    </source>
</reference>
<dbReference type="EMBL" id="CP002959">
    <property type="protein sequence ID" value="AFM12389.1"/>
    <property type="molecule type" value="Genomic_DNA"/>
</dbReference>
<dbReference type="NCBIfam" id="TIGR00420">
    <property type="entry name" value="trmU"/>
    <property type="match status" value="1"/>
</dbReference>
<dbReference type="PANTHER" id="PTHR11933">
    <property type="entry name" value="TRNA 5-METHYLAMINOMETHYL-2-THIOURIDYLATE -METHYLTRANSFERASE"/>
    <property type="match status" value="1"/>
</dbReference>
<comment type="catalytic activity">
    <reaction evidence="8 9">
        <text>S-sulfanyl-L-cysteinyl-[protein] + uridine(34) in tRNA + AH2 + ATP = 2-thiouridine(34) in tRNA + L-cysteinyl-[protein] + A + AMP + diphosphate + H(+)</text>
        <dbReference type="Rhea" id="RHEA:47032"/>
        <dbReference type="Rhea" id="RHEA-COMP:10131"/>
        <dbReference type="Rhea" id="RHEA-COMP:11726"/>
        <dbReference type="Rhea" id="RHEA-COMP:11727"/>
        <dbReference type="Rhea" id="RHEA-COMP:11728"/>
        <dbReference type="ChEBI" id="CHEBI:13193"/>
        <dbReference type="ChEBI" id="CHEBI:15378"/>
        <dbReference type="ChEBI" id="CHEBI:17499"/>
        <dbReference type="ChEBI" id="CHEBI:29950"/>
        <dbReference type="ChEBI" id="CHEBI:30616"/>
        <dbReference type="ChEBI" id="CHEBI:33019"/>
        <dbReference type="ChEBI" id="CHEBI:61963"/>
        <dbReference type="ChEBI" id="CHEBI:65315"/>
        <dbReference type="ChEBI" id="CHEBI:87170"/>
        <dbReference type="ChEBI" id="CHEBI:456215"/>
        <dbReference type="EC" id="2.8.1.13"/>
    </reaction>
</comment>
<feature type="site" description="Interaction with tRNA" evidence="9">
    <location>
        <position position="155"/>
    </location>
</feature>
<dbReference type="GO" id="GO:0000049">
    <property type="term" value="F:tRNA binding"/>
    <property type="evidence" value="ECO:0007669"/>
    <property type="project" value="UniProtKB-KW"/>
</dbReference>
<keyword evidence="12" id="KW-0489">Methyltransferase</keyword>
<dbReference type="GO" id="GO:0002143">
    <property type="term" value="P:tRNA wobble position uridine thiolation"/>
    <property type="evidence" value="ECO:0007669"/>
    <property type="project" value="TreeGrafter"/>
</dbReference>
<dbReference type="Pfam" id="PF03054">
    <property type="entry name" value="tRNA_Me_trans"/>
    <property type="match status" value="2"/>
</dbReference>
<feature type="disulfide bond" description="Alternate" evidence="9">
    <location>
        <begin position="130"/>
        <end position="227"/>
    </location>
</feature>
<dbReference type="Gene3D" id="2.30.30.280">
    <property type="entry name" value="Adenine nucleotide alpha hydrolases-like domains"/>
    <property type="match status" value="1"/>
</dbReference>
<keyword evidence="7 9" id="KW-1015">Disulfide bond</keyword>
<dbReference type="InterPro" id="IPR046885">
    <property type="entry name" value="MnmA-like_C"/>
</dbReference>
<keyword evidence="1 9" id="KW-0820">tRNA-binding</keyword>
<dbReference type="Gene3D" id="3.40.50.620">
    <property type="entry name" value="HUPs"/>
    <property type="match status" value="1"/>
</dbReference>
<feature type="active site" description="Cysteine persulfide intermediate" evidence="9">
    <location>
        <position position="227"/>
    </location>
</feature>
<organism evidence="12 13">
    <name type="scientific">Turneriella parva (strain ATCC BAA-1111 / DSM 21527 / NCTC 11395 / H)</name>
    <name type="common">Leptospira parva</name>
    <dbReference type="NCBI Taxonomy" id="869212"/>
    <lineage>
        <taxon>Bacteria</taxon>
        <taxon>Pseudomonadati</taxon>
        <taxon>Spirochaetota</taxon>
        <taxon>Spirochaetia</taxon>
        <taxon>Leptospirales</taxon>
        <taxon>Leptospiraceae</taxon>
        <taxon>Turneriella</taxon>
    </lineage>
</organism>
<evidence type="ECO:0000256" key="7">
    <source>
        <dbReference type="ARBA" id="ARBA00023157"/>
    </source>
</evidence>
<evidence type="ECO:0000259" key="11">
    <source>
        <dbReference type="Pfam" id="PF20259"/>
    </source>
</evidence>
<feature type="binding site" evidence="9">
    <location>
        <position position="36"/>
    </location>
    <ligand>
        <name>ATP</name>
        <dbReference type="ChEBI" id="CHEBI:30616"/>
    </ligand>
</feature>
<feature type="binding site" evidence="9">
    <location>
        <begin position="10"/>
        <end position="17"/>
    </location>
    <ligand>
        <name>ATP</name>
        <dbReference type="ChEBI" id="CHEBI:30616"/>
    </ligand>
</feature>
<dbReference type="Pfam" id="PF20258">
    <property type="entry name" value="tRNA_Me_trans_C"/>
    <property type="match status" value="1"/>
</dbReference>
<dbReference type="InterPro" id="IPR046884">
    <property type="entry name" value="MnmA-like_central"/>
</dbReference>
<evidence type="ECO:0000256" key="4">
    <source>
        <dbReference type="ARBA" id="ARBA00022741"/>
    </source>
</evidence>
<dbReference type="HOGENOM" id="CLU_035188_0_0_12"/>
<dbReference type="InterPro" id="IPR004506">
    <property type="entry name" value="MnmA-like"/>
</dbReference>
<evidence type="ECO:0000256" key="3">
    <source>
        <dbReference type="ARBA" id="ARBA00022694"/>
    </source>
</evidence>
<dbReference type="Pfam" id="PF20259">
    <property type="entry name" value="tRNA_Me_trans_M"/>
    <property type="match status" value="1"/>
</dbReference>
<keyword evidence="3 9" id="KW-0819">tRNA processing</keyword>
<name>I4B532_TURPD</name>
<dbReference type="GO" id="GO:0032259">
    <property type="term" value="P:methylation"/>
    <property type="evidence" value="ECO:0007669"/>
    <property type="project" value="UniProtKB-KW"/>
</dbReference>
<dbReference type="KEGG" id="tpx:Turpa_1742"/>
<evidence type="ECO:0000313" key="12">
    <source>
        <dbReference type="EMBL" id="AFM12389.1"/>
    </source>
</evidence>
<keyword evidence="2 9" id="KW-0808">Transferase</keyword>
<evidence type="ECO:0000256" key="2">
    <source>
        <dbReference type="ARBA" id="ARBA00022679"/>
    </source>
</evidence>
<keyword evidence="9" id="KW-0963">Cytoplasm</keyword>
<dbReference type="SUPFAM" id="SSF52402">
    <property type="entry name" value="Adenine nucleotide alpha hydrolases-like"/>
    <property type="match status" value="1"/>
</dbReference>
<dbReference type="HAMAP" id="MF_00144">
    <property type="entry name" value="tRNA_thiouridyl_MnmA"/>
    <property type="match status" value="1"/>
</dbReference>
<dbReference type="PATRIC" id="fig|869212.3.peg.1742"/>
<dbReference type="InterPro" id="IPR014729">
    <property type="entry name" value="Rossmann-like_a/b/a_fold"/>
</dbReference>
<comment type="subcellular location">
    <subcellularLocation>
        <location evidence="9">Cytoplasm</location>
    </subcellularLocation>
</comment>
<feature type="region of interest" description="Interaction with tRNA" evidence="9">
    <location>
        <begin position="177"/>
        <end position="179"/>
    </location>
</feature>
<evidence type="ECO:0000313" key="13">
    <source>
        <dbReference type="Proteomes" id="UP000006048"/>
    </source>
</evidence>
<gene>
    <name evidence="9" type="primary">mnmA</name>
    <name evidence="12" type="ordered locus">Turpa_1742</name>
</gene>
<feature type="binding site" evidence="9">
    <location>
        <position position="154"/>
    </location>
    <ligand>
        <name>ATP</name>
        <dbReference type="ChEBI" id="CHEBI:30616"/>
    </ligand>
</feature>
<dbReference type="STRING" id="869212.Turpa_1742"/>
<proteinExistence type="inferred from homology"/>
<dbReference type="EC" id="2.8.1.13" evidence="9"/>
<comment type="similarity">
    <text evidence="9">Belongs to the MnmA/TRMU family.</text>
</comment>
<dbReference type="InterPro" id="IPR023382">
    <property type="entry name" value="MnmA-like_central_sf"/>
</dbReference>
<dbReference type="Proteomes" id="UP000006048">
    <property type="component" value="Chromosome"/>
</dbReference>
<feature type="region of interest" description="Interaction with tRNA" evidence="9">
    <location>
        <begin position="336"/>
        <end position="337"/>
    </location>
</feature>
<evidence type="ECO:0000256" key="9">
    <source>
        <dbReference type="HAMAP-Rule" id="MF_00144"/>
    </source>
</evidence>
<keyword evidence="6 9" id="KW-0694">RNA-binding</keyword>
<dbReference type="GO" id="GO:0103016">
    <property type="term" value="F:tRNA-uridine 2-sulfurtransferase activity"/>
    <property type="evidence" value="ECO:0007669"/>
    <property type="project" value="UniProtKB-EC"/>
</dbReference>
<evidence type="ECO:0000256" key="6">
    <source>
        <dbReference type="ARBA" id="ARBA00022884"/>
    </source>
</evidence>
<evidence type="ECO:0000256" key="1">
    <source>
        <dbReference type="ARBA" id="ARBA00022555"/>
    </source>
</evidence>
<keyword evidence="4 9" id="KW-0547">Nucleotide-binding</keyword>
<feature type="active site" description="Nucleophile" evidence="9">
    <location>
        <position position="130"/>
    </location>
</feature>
<evidence type="ECO:0000256" key="5">
    <source>
        <dbReference type="ARBA" id="ARBA00022840"/>
    </source>
</evidence>
<dbReference type="CDD" id="cd01998">
    <property type="entry name" value="MnmA_TRMU-like"/>
    <property type="match status" value="1"/>
</dbReference>
<evidence type="ECO:0000256" key="8">
    <source>
        <dbReference type="ARBA" id="ARBA00051542"/>
    </source>
</evidence>
<dbReference type="GO" id="GO:0005524">
    <property type="term" value="F:ATP binding"/>
    <property type="evidence" value="ECO:0007669"/>
    <property type="project" value="UniProtKB-KW"/>
</dbReference>